<evidence type="ECO:0000256" key="3">
    <source>
        <dbReference type="ARBA" id="ARBA00022729"/>
    </source>
</evidence>
<dbReference type="CDD" id="cd00099">
    <property type="entry name" value="IgV"/>
    <property type="match status" value="1"/>
</dbReference>
<dbReference type="Ensembl" id="ENSCVAT00000009411.1">
    <property type="protein sequence ID" value="ENSCVAP00000003810.1"/>
    <property type="gene ID" value="ENSCVAG00000005056.1"/>
</dbReference>
<evidence type="ECO:0000256" key="10">
    <source>
        <dbReference type="SAM" id="SignalP"/>
    </source>
</evidence>
<dbReference type="PANTHER" id="PTHR12207">
    <property type="entry name" value="V-SET AND TRANSMEMBRANE DOMAIN-CONTAINING PROTEIN"/>
    <property type="match status" value="1"/>
</dbReference>
<keyword evidence="2 9" id="KW-0812">Transmembrane</keyword>
<keyword evidence="13" id="KW-1185">Reference proteome</keyword>
<dbReference type="InterPro" id="IPR013106">
    <property type="entry name" value="Ig_V-set"/>
</dbReference>
<evidence type="ECO:0000313" key="13">
    <source>
        <dbReference type="Proteomes" id="UP000265020"/>
    </source>
</evidence>
<feature type="domain" description="Ig-like" evidence="11">
    <location>
        <begin position="797"/>
        <end position="897"/>
    </location>
</feature>
<dbReference type="InterPro" id="IPR036179">
    <property type="entry name" value="Ig-like_dom_sf"/>
</dbReference>
<keyword evidence="3 10" id="KW-0732">Signal</keyword>
<dbReference type="RefSeq" id="XP_015255959.1">
    <property type="nucleotide sequence ID" value="XM_015400473.1"/>
</dbReference>
<accession>A0A3Q2FI67</accession>
<reference evidence="12" key="1">
    <citation type="submission" date="2025-08" db="UniProtKB">
        <authorList>
            <consortium name="Ensembl"/>
        </authorList>
    </citation>
    <scope>IDENTIFICATION</scope>
</reference>
<dbReference type="STRING" id="28743.ENSCVAP00000003810"/>
<keyword evidence="7" id="KW-1015">Disulfide bond</keyword>
<organism evidence="12 13">
    <name type="scientific">Cyprinodon variegatus</name>
    <name type="common">Sheepshead minnow</name>
    <dbReference type="NCBI Taxonomy" id="28743"/>
    <lineage>
        <taxon>Eukaryota</taxon>
        <taxon>Metazoa</taxon>
        <taxon>Chordata</taxon>
        <taxon>Craniata</taxon>
        <taxon>Vertebrata</taxon>
        <taxon>Euteleostomi</taxon>
        <taxon>Actinopterygii</taxon>
        <taxon>Neopterygii</taxon>
        <taxon>Teleostei</taxon>
        <taxon>Neoteleostei</taxon>
        <taxon>Acanthomorphata</taxon>
        <taxon>Ovalentaria</taxon>
        <taxon>Atherinomorphae</taxon>
        <taxon>Cyprinodontiformes</taxon>
        <taxon>Cyprinodontidae</taxon>
        <taxon>Cyprinodon</taxon>
    </lineage>
</organism>
<evidence type="ECO:0000313" key="12">
    <source>
        <dbReference type="Ensembl" id="ENSCVAP00000003810.1"/>
    </source>
</evidence>
<evidence type="ECO:0000256" key="9">
    <source>
        <dbReference type="SAM" id="Phobius"/>
    </source>
</evidence>
<dbReference type="KEGG" id="cvg:107101526"/>
<dbReference type="PROSITE" id="PS50835">
    <property type="entry name" value="IG_LIKE"/>
    <property type="match status" value="6"/>
</dbReference>
<feature type="domain" description="Ig-like" evidence="11">
    <location>
        <begin position="132"/>
        <end position="278"/>
    </location>
</feature>
<name>A0A3Q2FI67_CYPVA</name>
<feature type="domain" description="Ig-like" evidence="11">
    <location>
        <begin position="417"/>
        <end position="538"/>
    </location>
</feature>
<evidence type="ECO:0000256" key="6">
    <source>
        <dbReference type="ARBA" id="ARBA00023136"/>
    </source>
</evidence>
<dbReference type="GO" id="GO:0016020">
    <property type="term" value="C:membrane"/>
    <property type="evidence" value="ECO:0007669"/>
    <property type="project" value="UniProtKB-SubCell"/>
</dbReference>
<evidence type="ECO:0000256" key="1">
    <source>
        <dbReference type="ARBA" id="ARBA00004479"/>
    </source>
</evidence>
<dbReference type="Proteomes" id="UP000265020">
    <property type="component" value="Unassembled WGS sequence"/>
</dbReference>
<evidence type="ECO:0000256" key="7">
    <source>
        <dbReference type="ARBA" id="ARBA00023157"/>
    </source>
</evidence>
<dbReference type="OMA" id="FWQKETE"/>
<dbReference type="Gene3D" id="2.60.40.10">
    <property type="entry name" value="Immunoglobulins"/>
    <property type="match status" value="6"/>
</dbReference>
<proteinExistence type="predicted"/>
<keyword evidence="5 9" id="KW-1133">Transmembrane helix</keyword>
<dbReference type="PANTHER" id="PTHR12207:SF25">
    <property type="entry name" value="IMMUNOGLOBULIN SUPERFAMILY MEMBER 2"/>
    <property type="match status" value="1"/>
</dbReference>
<dbReference type="InterPro" id="IPR013783">
    <property type="entry name" value="Ig-like_fold"/>
</dbReference>
<dbReference type="InterPro" id="IPR051102">
    <property type="entry name" value="IgSF_V-set/TM_domain"/>
</dbReference>
<feature type="domain" description="Ig-like" evidence="11">
    <location>
        <begin position="283"/>
        <end position="388"/>
    </location>
</feature>
<evidence type="ECO:0000259" key="11">
    <source>
        <dbReference type="PROSITE" id="PS50835"/>
    </source>
</evidence>
<dbReference type="Pfam" id="PF07686">
    <property type="entry name" value="V-set"/>
    <property type="match status" value="4"/>
</dbReference>
<dbReference type="FunFam" id="2.60.40.10:FF:000491">
    <property type="entry name" value="Immunoglobulin superfamily, member 3"/>
    <property type="match status" value="1"/>
</dbReference>
<keyword evidence="8" id="KW-0393">Immunoglobulin domain</keyword>
<feature type="chain" id="PRO_5018739119" evidence="10">
    <location>
        <begin position="23"/>
        <end position="987"/>
    </location>
</feature>
<dbReference type="InterPro" id="IPR007110">
    <property type="entry name" value="Ig-like_dom"/>
</dbReference>
<dbReference type="AlphaFoldDB" id="A0A3Q2FI67"/>
<feature type="signal peptide" evidence="10">
    <location>
        <begin position="1"/>
        <end position="22"/>
    </location>
</feature>
<sequence>MKFSLWRPTLLLFLALSVGCEAKVTTEIQTGPLYRVVGSRLSMFCNASGFSNPNSEKGFEIRTKLTGIPGREMNVISSSDEHFSYNRFMRRIERNDINLIRSGPCSIVFEIKNLLKEDDGEYECTVLDPGSPLIGSYTAKSVVKVIDNSLSVASSDSPSSLSFTEGEALTLTCHASTNTIQHVHLSLGWYLRKDGAEDAEPIISLDKDFQLTPGQGFEQRYRNKAIRLDKIGEATYTLKIAELELSDQGKIYCQAQEWIQDPDRSWYRIAQKDAEEISLTVKAKVVTDTSSLDVSLSAQNALQEGQVLTLTCRINAQNLATRFFSVAWVWKEYELARIGPTGILTVSEEYSDRERDGELRVTRIGNGHYQLKVQPVKTTDGGSYICRAWSEERSEDGNFQQGAAQNSQPLDITISTPESGLSVKMLNLKQKVSEGQKLSLICNVEGIKGQLSVSWQRKLMQTQSPLFTSIISLSQNGVIEKTEAFATRKVRVTRPATQSFVFEMDEARPFDSGIYECVVTETQTNGKTQSHSQRANVTVTPIETLVKASLKSREPTVTVGKNLDLMCKVFEIPSMPITLTWSQQTDDSNLNTILVLSNGSISWSGNQHRYQVEVNKQRDSVMYYLKILGASHKEAGTYQCRVSVFLDNVYKKLLPSNPLKVQVNNPESKLALSSKPTIMQRINTDIQIVCKVTSATSKSSLYAVTWDLQQETGSKRILSSDQNALVTFGPEIEESHQQRISMSRTSGPNFELTIRQARMSDKGVYVCNVAEYLQNPLGEWYLLSEKNSNTTLDVTEPEAQLSIQNIETVKNISIAEEFSIPCHITQQSSNDSQFQVKWFWQRGTEATPMFTAYRNSTLQVGIKDVAVMYGHPLPGQFNLKVSNTKPKNSGLYFCEVEEWVYSLAYGWRKLAVERSGKMNITVGAEGDAKALAGSECMANTWIAIFAVTVIILLCIITILLVKICKSGKKSDPSLWPERHALKPGPEY</sequence>
<dbReference type="SMART" id="SM00406">
    <property type="entry name" value="IGv"/>
    <property type="match status" value="5"/>
</dbReference>
<dbReference type="SUPFAM" id="SSF48726">
    <property type="entry name" value="Immunoglobulin"/>
    <property type="match status" value="7"/>
</dbReference>
<dbReference type="InterPro" id="IPR003599">
    <property type="entry name" value="Ig_sub"/>
</dbReference>
<evidence type="ECO:0000256" key="2">
    <source>
        <dbReference type="ARBA" id="ARBA00022692"/>
    </source>
</evidence>
<dbReference type="GeneTree" id="ENSGT00940000155177"/>
<dbReference type="SMART" id="SM00409">
    <property type="entry name" value="IG"/>
    <property type="match status" value="7"/>
</dbReference>
<comment type="subcellular location">
    <subcellularLocation>
        <location evidence="1">Membrane</location>
        <topology evidence="1">Single-pass type I membrane protein</topology>
    </subcellularLocation>
</comment>
<protein>
    <submittedName>
        <fullName evidence="12">Immunoglobulin superfamily member 2-like</fullName>
    </submittedName>
</protein>
<keyword evidence="6 9" id="KW-0472">Membrane</keyword>
<feature type="domain" description="Ig-like" evidence="11">
    <location>
        <begin position="666"/>
        <end position="795"/>
    </location>
</feature>
<evidence type="ECO:0000256" key="4">
    <source>
        <dbReference type="ARBA" id="ARBA00022737"/>
    </source>
</evidence>
<reference evidence="12" key="2">
    <citation type="submission" date="2025-09" db="UniProtKB">
        <authorList>
            <consortium name="Ensembl"/>
        </authorList>
    </citation>
    <scope>IDENTIFICATION</scope>
</reference>
<feature type="domain" description="Ig-like" evidence="11">
    <location>
        <begin position="541"/>
        <end position="643"/>
    </location>
</feature>
<dbReference type="FunFam" id="2.60.40.10:FF:000191">
    <property type="entry name" value="Immunoglobulin superfamily member 3"/>
    <property type="match status" value="1"/>
</dbReference>
<evidence type="ECO:0000256" key="8">
    <source>
        <dbReference type="ARBA" id="ARBA00023319"/>
    </source>
</evidence>
<dbReference type="PROSITE" id="PS51257">
    <property type="entry name" value="PROKAR_LIPOPROTEIN"/>
    <property type="match status" value="1"/>
</dbReference>
<dbReference type="GeneID" id="107101526"/>
<dbReference type="OrthoDB" id="9949420at2759"/>
<evidence type="ECO:0000256" key="5">
    <source>
        <dbReference type="ARBA" id="ARBA00022989"/>
    </source>
</evidence>
<keyword evidence="4" id="KW-0677">Repeat</keyword>
<feature type="transmembrane region" description="Helical" evidence="9">
    <location>
        <begin position="941"/>
        <end position="961"/>
    </location>
</feature>